<name>A0A6V2B2N8_9STRA</name>
<proteinExistence type="predicted"/>
<gene>
    <name evidence="2" type="ORF">DBRI00130_LOCUS3358</name>
    <name evidence="3" type="ORF">DBRI00130_LOCUS3360</name>
    <name evidence="4" type="ORF">DBRI00130_LOCUS3361</name>
</gene>
<reference evidence="3" key="1">
    <citation type="submission" date="2021-01" db="EMBL/GenBank/DDBJ databases">
        <authorList>
            <person name="Corre E."/>
            <person name="Pelletier E."/>
            <person name="Niang G."/>
            <person name="Scheremetjew M."/>
            <person name="Finn R."/>
            <person name="Kale V."/>
            <person name="Holt S."/>
            <person name="Cochrane G."/>
            <person name="Meng A."/>
            <person name="Brown T."/>
            <person name="Cohen L."/>
        </authorList>
    </citation>
    <scope>NUCLEOTIDE SEQUENCE</scope>
    <source>
        <strain evidence="3">GSO104</strain>
    </source>
</reference>
<evidence type="ECO:0000313" key="2">
    <source>
        <dbReference type="EMBL" id="CAE4584749.1"/>
    </source>
</evidence>
<dbReference type="EMBL" id="HBNS01004136">
    <property type="protein sequence ID" value="CAE4584749.1"/>
    <property type="molecule type" value="Transcribed_RNA"/>
</dbReference>
<dbReference type="EMBL" id="HBNS01004138">
    <property type="protein sequence ID" value="CAE4584752.1"/>
    <property type="molecule type" value="Transcribed_RNA"/>
</dbReference>
<protein>
    <submittedName>
        <fullName evidence="3">Uncharacterized protein</fullName>
    </submittedName>
</protein>
<organism evidence="3">
    <name type="scientific">Ditylum brightwellii</name>
    <dbReference type="NCBI Taxonomy" id="49249"/>
    <lineage>
        <taxon>Eukaryota</taxon>
        <taxon>Sar</taxon>
        <taxon>Stramenopiles</taxon>
        <taxon>Ochrophyta</taxon>
        <taxon>Bacillariophyta</taxon>
        <taxon>Mediophyceae</taxon>
        <taxon>Lithodesmiophycidae</taxon>
        <taxon>Lithodesmiales</taxon>
        <taxon>Lithodesmiaceae</taxon>
        <taxon>Ditylum</taxon>
    </lineage>
</organism>
<feature type="compositionally biased region" description="Basic and acidic residues" evidence="1">
    <location>
        <begin position="41"/>
        <end position="82"/>
    </location>
</feature>
<evidence type="ECO:0000256" key="1">
    <source>
        <dbReference type="SAM" id="MobiDB-lite"/>
    </source>
</evidence>
<dbReference type="EMBL" id="HBNS01004139">
    <property type="protein sequence ID" value="CAE4584754.1"/>
    <property type="molecule type" value="Transcribed_RNA"/>
</dbReference>
<sequence length="209" mass="23969">MWNKTNKKEREPFLKIERESRQQYQIAMEEWRRKQSNNQQDRVKKKDLADKKSKPKANKLEAEKEVHPEDGKTTDNERETKTDVQSQVQQDVHAEVEVNASPCADNTEIDIAVEEANLSNPGRQVYMANPAHDLQTNFSNLLLQRVQMPFILSRGVDLPHVMARMQGGNITGALPMLHLPAMQAYFLNQGHPMQRQMGSFSRSSNQSSL</sequence>
<accession>A0A6V2B2N8</accession>
<feature type="region of interest" description="Disordered" evidence="1">
    <location>
        <begin position="29"/>
        <end position="86"/>
    </location>
</feature>
<dbReference type="AlphaFoldDB" id="A0A6V2B2N8"/>
<evidence type="ECO:0000313" key="4">
    <source>
        <dbReference type="EMBL" id="CAE4584754.1"/>
    </source>
</evidence>
<evidence type="ECO:0000313" key="3">
    <source>
        <dbReference type="EMBL" id="CAE4584752.1"/>
    </source>
</evidence>